<dbReference type="InterPro" id="IPR045981">
    <property type="entry name" value="DUF5937"/>
</dbReference>
<keyword evidence="1" id="KW-0805">Transcription regulation</keyword>
<proteinExistence type="predicted"/>
<evidence type="ECO:0000256" key="1">
    <source>
        <dbReference type="ARBA" id="ARBA00023015"/>
    </source>
</evidence>
<dbReference type="PANTHER" id="PTHR43132">
    <property type="entry name" value="ARSENICAL RESISTANCE OPERON REPRESSOR ARSR-RELATED"/>
    <property type="match status" value="1"/>
</dbReference>
<dbReference type="SMART" id="SM00418">
    <property type="entry name" value="HTH_ARSR"/>
    <property type="match status" value="1"/>
</dbReference>
<dbReference type="SMART" id="SM00419">
    <property type="entry name" value="HTH_CRP"/>
    <property type="match status" value="1"/>
</dbReference>
<sequence length="329" mass="36028">MRMIELELTAKDLAHTRFAFSPLWEVVASVWVLNGGGAQDLHRPWRAGALAALDSARLDWRLLSDLVPVPTTVIPGFVCPPPTTPVPDLSVELAAVRATPPERVRADLDAMPRPATGRVTELHRDPRAGLDRLAEIIEAYWDLALAPYWPRVLRLLEGDVLYRARRLTEGGTNRLFADLDPNVSWDAPALRLAHRSVSGRRSLGGRGLLLVPSVFVWPRIFSVTTPHQQPTLRYPPRGIATLWEQRKTSVPSALGAVMGRSRALLLAELASPATTTDLAHRTGLTPGAVSQHLTAMRAAGLVDAHRTGRFVLYARTTVAESLLHAAANR</sequence>
<organism evidence="5 6">
    <name type="scientific">Lentzea flava</name>
    <dbReference type="NCBI Taxonomy" id="103732"/>
    <lineage>
        <taxon>Bacteria</taxon>
        <taxon>Bacillati</taxon>
        <taxon>Actinomycetota</taxon>
        <taxon>Actinomycetes</taxon>
        <taxon>Pseudonocardiales</taxon>
        <taxon>Pseudonocardiaceae</taxon>
        <taxon>Lentzea</taxon>
    </lineage>
</organism>
<dbReference type="PROSITE" id="PS50987">
    <property type="entry name" value="HTH_ARSR_2"/>
    <property type="match status" value="1"/>
</dbReference>
<accession>A0ABQ2UBF7</accession>
<dbReference type="PANTHER" id="PTHR43132:SF6">
    <property type="entry name" value="HTH-TYPE TRANSCRIPTIONAL REPRESSOR CZRA"/>
    <property type="match status" value="1"/>
</dbReference>
<dbReference type="EMBL" id="BMRE01000001">
    <property type="protein sequence ID" value="GGU15439.1"/>
    <property type="molecule type" value="Genomic_DNA"/>
</dbReference>
<evidence type="ECO:0000313" key="6">
    <source>
        <dbReference type="Proteomes" id="UP000649573"/>
    </source>
</evidence>
<protein>
    <submittedName>
        <fullName evidence="5">Transcriptional regulator</fullName>
    </submittedName>
</protein>
<keyword evidence="3" id="KW-0804">Transcription</keyword>
<evidence type="ECO:0000256" key="3">
    <source>
        <dbReference type="ARBA" id="ARBA00023163"/>
    </source>
</evidence>
<keyword evidence="6" id="KW-1185">Reference proteome</keyword>
<dbReference type="InterPro" id="IPR011991">
    <property type="entry name" value="ArsR-like_HTH"/>
</dbReference>
<dbReference type="CDD" id="cd00090">
    <property type="entry name" value="HTH_ARSR"/>
    <property type="match status" value="1"/>
</dbReference>
<gene>
    <name evidence="5" type="ORF">GCM10010178_03700</name>
</gene>
<dbReference type="Pfam" id="PF19361">
    <property type="entry name" value="DUF5937"/>
    <property type="match status" value="1"/>
</dbReference>
<dbReference type="Pfam" id="PF01022">
    <property type="entry name" value="HTH_5"/>
    <property type="match status" value="1"/>
</dbReference>
<dbReference type="SUPFAM" id="SSF46785">
    <property type="entry name" value="Winged helix' DNA-binding domain"/>
    <property type="match status" value="1"/>
</dbReference>
<dbReference type="Gene3D" id="1.10.10.10">
    <property type="entry name" value="Winged helix-like DNA-binding domain superfamily/Winged helix DNA-binding domain"/>
    <property type="match status" value="1"/>
</dbReference>
<dbReference type="InterPro" id="IPR036390">
    <property type="entry name" value="WH_DNA-bd_sf"/>
</dbReference>
<comment type="caution">
    <text evidence="5">The sequence shown here is derived from an EMBL/GenBank/DDBJ whole genome shotgun (WGS) entry which is preliminary data.</text>
</comment>
<feature type="domain" description="HTH arsR-type" evidence="4">
    <location>
        <begin position="242"/>
        <end position="329"/>
    </location>
</feature>
<dbReference type="InterPro" id="IPR036388">
    <property type="entry name" value="WH-like_DNA-bd_sf"/>
</dbReference>
<keyword evidence="2" id="KW-0238">DNA-binding</keyword>
<evidence type="ECO:0000259" key="4">
    <source>
        <dbReference type="PROSITE" id="PS50987"/>
    </source>
</evidence>
<dbReference type="InterPro" id="IPR051011">
    <property type="entry name" value="Metal_resp_trans_reg"/>
</dbReference>
<evidence type="ECO:0000256" key="2">
    <source>
        <dbReference type="ARBA" id="ARBA00023125"/>
    </source>
</evidence>
<dbReference type="InterPro" id="IPR001845">
    <property type="entry name" value="HTH_ArsR_DNA-bd_dom"/>
</dbReference>
<dbReference type="InterPro" id="IPR012318">
    <property type="entry name" value="HTH_CRP"/>
</dbReference>
<reference evidence="6" key="1">
    <citation type="journal article" date="2019" name="Int. J. Syst. Evol. Microbiol.">
        <title>The Global Catalogue of Microorganisms (GCM) 10K type strain sequencing project: providing services to taxonomists for standard genome sequencing and annotation.</title>
        <authorList>
            <consortium name="The Broad Institute Genomics Platform"/>
            <consortium name="The Broad Institute Genome Sequencing Center for Infectious Disease"/>
            <person name="Wu L."/>
            <person name="Ma J."/>
        </authorList>
    </citation>
    <scope>NUCLEOTIDE SEQUENCE [LARGE SCALE GENOMIC DNA]</scope>
    <source>
        <strain evidence="6">JCM 3296</strain>
    </source>
</reference>
<dbReference type="Proteomes" id="UP000649573">
    <property type="component" value="Unassembled WGS sequence"/>
</dbReference>
<evidence type="ECO:0000313" key="5">
    <source>
        <dbReference type="EMBL" id="GGU15439.1"/>
    </source>
</evidence>
<name>A0ABQ2UBF7_9PSEU</name>